<evidence type="ECO:0000313" key="2">
    <source>
        <dbReference type="Proteomes" id="UP001246858"/>
    </source>
</evidence>
<accession>A0ACC6KTI2</accession>
<sequence>MGKKRDPESKKEEIFKAVASVLRKKGYAGLDISTIAAEAGTSRKVIYYYFKTLHNLLKQFITREDYWTLFFETYQLGELPAEKEVRDTFITMMQSNLKYFTDEGDMQEIILWQMSKLDPLTRRISESREEQGAPLLALTDPYFTNSNYNFRALISIILASTYYLVLHSNKNKSTVAGIDLNLAEDWWTIHKTYGQIIELMWQAAAREEREEREETETEHEPNMNYAFEKLRNLAAEVVLLGPADDTGNTVHTALKAECHNLEMVMMRHLLKLKSKTRIKTYLYINLHTLVSVCDSLYDPLRKHNPNAQAVLDLLDTVRQQLNGYIPGNLIIPRMFRDRENRVFQEQMGVLRTKILALKLDEVLMKLLLAPYQRFGDPKLRMEWGDFKYLRKFNKRLLDCVEEDYVTADGILETLLGLGFNDTAFIHYYFQLMRSKAAEADGVAGRQELLIKYRSAIKQVVQLTKMRFDNYKRPVIEELTKWLDAELEVLSKKKGSRVLV</sequence>
<dbReference type="Proteomes" id="UP001246858">
    <property type="component" value="Unassembled WGS sequence"/>
</dbReference>
<comment type="caution">
    <text evidence="1">The sequence shown here is derived from an EMBL/GenBank/DDBJ whole genome shotgun (WGS) entry which is preliminary data.</text>
</comment>
<organism evidence="1 2">
    <name type="scientific">Pedobacter africanus</name>
    <dbReference type="NCBI Taxonomy" id="151894"/>
    <lineage>
        <taxon>Bacteria</taxon>
        <taxon>Pseudomonadati</taxon>
        <taxon>Bacteroidota</taxon>
        <taxon>Sphingobacteriia</taxon>
        <taxon>Sphingobacteriales</taxon>
        <taxon>Sphingobacteriaceae</taxon>
        <taxon>Pedobacter</taxon>
    </lineage>
</organism>
<evidence type="ECO:0000313" key="1">
    <source>
        <dbReference type="EMBL" id="MDR6782668.1"/>
    </source>
</evidence>
<keyword evidence="2" id="KW-1185">Reference proteome</keyword>
<name>A0ACC6KTI2_9SPHI</name>
<proteinExistence type="predicted"/>
<gene>
    <name evidence="1" type="ORF">J2X78_001220</name>
</gene>
<dbReference type="EMBL" id="JAVDTF010000001">
    <property type="protein sequence ID" value="MDR6782668.1"/>
    <property type="molecule type" value="Genomic_DNA"/>
</dbReference>
<protein>
    <submittedName>
        <fullName evidence="1">AcrR family transcriptional regulator</fullName>
    </submittedName>
</protein>
<reference evidence="1" key="1">
    <citation type="submission" date="2023-07" db="EMBL/GenBank/DDBJ databases">
        <title>Sorghum-associated microbial communities from plants grown in Nebraska, USA.</title>
        <authorList>
            <person name="Schachtman D."/>
        </authorList>
    </citation>
    <scope>NUCLEOTIDE SEQUENCE</scope>
    <source>
        <strain evidence="1">2697</strain>
    </source>
</reference>